<name>A0ABT4J955_9RHOB</name>
<comment type="caution">
    <text evidence="2">The sequence shown here is derived from an EMBL/GenBank/DDBJ whole genome shotgun (WGS) entry which is preliminary data.</text>
</comment>
<proteinExistence type="predicted"/>
<gene>
    <name evidence="2" type="ORF">OU682_18600</name>
</gene>
<keyword evidence="3" id="KW-1185">Reference proteome</keyword>
<feature type="compositionally biased region" description="Basic and acidic residues" evidence="1">
    <location>
        <begin position="1"/>
        <end position="14"/>
    </location>
</feature>
<evidence type="ECO:0008006" key="4">
    <source>
        <dbReference type="Google" id="ProtNLM"/>
    </source>
</evidence>
<evidence type="ECO:0000313" key="3">
    <source>
        <dbReference type="Proteomes" id="UP001149822"/>
    </source>
</evidence>
<feature type="compositionally biased region" description="Basic and acidic residues" evidence="1">
    <location>
        <begin position="58"/>
        <end position="72"/>
    </location>
</feature>
<reference evidence="2" key="1">
    <citation type="submission" date="2022-12" db="EMBL/GenBank/DDBJ databases">
        <title>Paracoccus sp. EF6 isolated from a lake water.</title>
        <authorList>
            <person name="Liu H."/>
        </authorList>
    </citation>
    <scope>NUCLEOTIDE SEQUENCE</scope>
    <source>
        <strain evidence="2">EF6</strain>
    </source>
</reference>
<feature type="region of interest" description="Disordered" evidence="1">
    <location>
        <begin position="48"/>
        <end position="72"/>
    </location>
</feature>
<dbReference type="RefSeq" id="WP_268943710.1">
    <property type="nucleotide sequence ID" value="NZ_JAPTYD010000044.1"/>
</dbReference>
<dbReference type="Proteomes" id="UP001149822">
    <property type="component" value="Unassembled WGS sequence"/>
</dbReference>
<evidence type="ECO:0000313" key="2">
    <source>
        <dbReference type="EMBL" id="MCZ0963617.1"/>
    </source>
</evidence>
<evidence type="ECO:0000256" key="1">
    <source>
        <dbReference type="SAM" id="MobiDB-lite"/>
    </source>
</evidence>
<feature type="region of interest" description="Disordered" evidence="1">
    <location>
        <begin position="1"/>
        <end position="36"/>
    </location>
</feature>
<protein>
    <recommendedName>
        <fullName evidence="4">DUF4169 family protein</fullName>
    </recommendedName>
</protein>
<organism evidence="2 3">
    <name type="scientific">Paracoccus benzoatiresistens</name>
    <dbReference type="NCBI Taxonomy" id="2997341"/>
    <lineage>
        <taxon>Bacteria</taxon>
        <taxon>Pseudomonadati</taxon>
        <taxon>Pseudomonadota</taxon>
        <taxon>Alphaproteobacteria</taxon>
        <taxon>Rhodobacterales</taxon>
        <taxon>Paracoccaceae</taxon>
        <taxon>Paracoccus</taxon>
    </lineage>
</organism>
<accession>A0ABT4J955</accession>
<sequence length="72" mass="8156">MDAREVMKAREGAKAARQKFAPVTGRNRSVRPLDEMERERDALKALRGDFDDLPDNSRSVERRAEAAFDAAH</sequence>
<dbReference type="EMBL" id="JAPTYD010000044">
    <property type="protein sequence ID" value="MCZ0963617.1"/>
    <property type="molecule type" value="Genomic_DNA"/>
</dbReference>